<dbReference type="EMBL" id="JASCZI010182948">
    <property type="protein sequence ID" value="MED6188856.1"/>
    <property type="molecule type" value="Genomic_DNA"/>
</dbReference>
<feature type="non-terminal residue" evidence="1">
    <location>
        <position position="1"/>
    </location>
</feature>
<protein>
    <recommendedName>
        <fullName evidence="3">Deformed</fullName>
    </recommendedName>
</protein>
<organism evidence="1 2">
    <name type="scientific">Stylosanthes scabra</name>
    <dbReference type="NCBI Taxonomy" id="79078"/>
    <lineage>
        <taxon>Eukaryota</taxon>
        <taxon>Viridiplantae</taxon>
        <taxon>Streptophyta</taxon>
        <taxon>Embryophyta</taxon>
        <taxon>Tracheophyta</taxon>
        <taxon>Spermatophyta</taxon>
        <taxon>Magnoliopsida</taxon>
        <taxon>eudicotyledons</taxon>
        <taxon>Gunneridae</taxon>
        <taxon>Pentapetalae</taxon>
        <taxon>rosids</taxon>
        <taxon>fabids</taxon>
        <taxon>Fabales</taxon>
        <taxon>Fabaceae</taxon>
        <taxon>Papilionoideae</taxon>
        <taxon>50 kb inversion clade</taxon>
        <taxon>dalbergioids sensu lato</taxon>
        <taxon>Dalbergieae</taxon>
        <taxon>Pterocarpus clade</taxon>
        <taxon>Stylosanthes</taxon>
    </lineage>
</organism>
<sequence length="185" mass="21161">SSYFIFALSIAGHFLSETGNVAIKDVHQSLSKQMMEETYLYDQGYTPWNPPPYQHHAPQYKAYQSNGFDDAYYGYVDPPSPYPPSEGNIKDILQVLLQERKVIREAQKRIEAQLATLTELVTRLVTLFVASNTNTSHPSNFGDVENLNHKEVHECLEEVQEENVDQEMANKERVKGDGDYSVRFI</sequence>
<evidence type="ECO:0000313" key="2">
    <source>
        <dbReference type="Proteomes" id="UP001341840"/>
    </source>
</evidence>
<reference evidence="1 2" key="1">
    <citation type="journal article" date="2023" name="Plants (Basel)">
        <title>Bridging the Gap: Combining Genomics and Transcriptomics Approaches to Understand Stylosanthes scabra, an Orphan Legume from the Brazilian Caatinga.</title>
        <authorList>
            <person name="Ferreira-Neto J.R.C."/>
            <person name="da Silva M.D."/>
            <person name="Binneck E."/>
            <person name="de Melo N.F."/>
            <person name="da Silva R.H."/>
            <person name="de Melo A.L.T.M."/>
            <person name="Pandolfi V."/>
            <person name="Bustamante F.O."/>
            <person name="Brasileiro-Vidal A.C."/>
            <person name="Benko-Iseppon A.M."/>
        </authorList>
    </citation>
    <scope>NUCLEOTIDE SEQUENCE [LARGE SCALE GENOMIC DNA]</scope>
    <source>
        <tissue evidence="1">Leaves</tissue>
    </source>
</reference>
<comment type="caution">
    <text evidence="1">The sequence shown here is derived from an EMBL/GenBank/DDBJ whole genome shotgun (WGS) entry which is preliminary data.</text>
</comment>
<evidence type="ECO:0000313" key="1">
    <source>
        <dbReference type="EMBL" id="MED6188856.1"/>
    </source>
</evidence>
<gene>
    <name evidence="1" type="ORF">PIB30_089917</name>
</gene>
<keyword evidence="2" id="KW-1185">Reference proteome</keyword>
<dbReference type="Proteomes" id="UP001341840">
    <property type="component" value="Unassembled WGS sequence"/>
</dbReference>
<proteinExistence type="predicted"/>
<evidence type="ECO:0008006" key="3">
    <source>
        <dbReference type="Google" id="ProtNLM"/>
    </source>
</evidence>
<name>A0ABU6WTV2_9FABA</name>
<accession>A0ABU6WTV2</accession>